<evidence type="ECO:0000256" key="3">
    <source>
        <dbReference type="SAM" id="Phobius"/>
    </source>
</evidence>
<keyword evidence="3" id="KW-1133">Transmembrane helix</keyword>
<dbReference type="OrthoDB" id="510804at2"/>
<dbReference type="Gene3D" id="1.25.40.10">
    <property type="entry name" value="Tetratricopeptide repeat domain"/>
    <property type="match status" value="1"/>
</dbReference>
<keyword evidence="1" id="KW-0802">TPR repeat</keyword>
<feature type="compositionally biased region" description="Pro residues" evidence="2">
    <location>
        <begin position="129"/>
        <end position="142"/>
    </location>
</feature>
<dbReference type="RefSeq" id="WP_080812021.1">
    <property type="nucleotide sequence ID" value="NZ_CP021983.2"/>
</dbReference>
<reference evidence="4 5" key="1">
    <citation type="journal article" date="2016" name="Biochim. Biophys. Acta">
        <title>Characterization of red-shifted phycobilisomes isolated from the chlorophyll f-containing cyanobacterium Halomicronema hongdechloris.</title>
        <authorList>
            <person name="Li Y."/>
            <person name="Lin Y."/>
            <person name="Garvey C.J."/>
            <person name="Birch D."/>
            <person name="Corkery R.W."/>
            <person name="Loughlin P.C."/>
            <person name="Scheer H."/>
            <person name="Willows R.D."/>
            <person name="Chen M."/>
        </authorList>
    </citation>
    <scope>NUCLEOTIDE SEQUENCE [LARGE SCALE GENOMIC DNA]</scope>
    <source>
        <strain evidence="4 5">C2206</strain>
    </source>
</reference>
<accession>A0A1Z3HKN9</accession>
<evidence type="ECO:0000256" key="2">
    <source>
        <dbReference type="SAM" id="MobiDB-lite"/>
    </source>
</evidence>
<protein>
    <submittedName>
        <fullName evidence="4">Uncharacterized protein</fullName>
    </submittedName>
</protein>
<sequence>MTEETLARAKAEYAAGQQAFERGNYGRSVQYFERAVLLAKKGTPLGGEIQTWLVNAYAAADRQQDAIALCQSLSRHPDSETRKQGKRLLYILKAPRLQLRPEWKTEIPDLANLDEGTQVMASRYSQGPRRPPTPAEPPPPIDPSQINRQDNRFLWMALGLVGGLLAAAAWWS</sequence>
<dbReference type="InterPro" id="IPR019734">
    <property type="entry name" value="TPR_rpt"/>
</dbReference>
<dbReference type="AlphaFoldDB" id="A0A1Z3HKN9"/>
<proteinExistence type="predicted"/>
<dbReference type="PROSITE" id="PS50005">
    <property type="entry name" value="TPR"/>
    <property type="match status" value="1"/>
</dbReference>
<feature type="region of interest" description="Disordered" evidence="2">
    <location>
        <begin position="123"/>
        <end position="146"/>
    </location>
</feature>
<evidence type="ECO:0000313" key="4">
    <source>
        <dbReference type="EMBL" id="ASC70855.1"/>
    </source>
</evidence>
<keyword evidence="5" id="KW-1185">Reference proteome</keyword>
<keyword evidence="3" id="KW-0472">Membrane</keyword>
<dbReference type="InterPro" id="IPR011990">
    <property type="entry name" value="TPR-like_helical_dom_sf"/>
</dbReference>
<evidence type="ECO:0000313" key="5">
    <source>
        <dbReference type="Proteomes" id="UP000191901"/>
    </source>
</evidence>
<dbReference type="EMBL" id="CP021983">
    <property type="protein sequence ID" value="ASC70855.1"/>
    <property type="molecule type" value="Genomic_DNA"/>
</dbReference>
<evidence type="ECO:0000256" key="1">
    <source>
        <dbReference type="PROSITE-ProRule" id="PRU00339"/>
    </source>
</evidence>
<dbReference type="Proteomes" id="UP000191901">
    <property type="component" value="Chromosome"/>
</dbReference>
<gene>
    <name evidence="4" type="ORF">XM38_018020</name>
</gene>
<dbReference type="PANTHER" id="PTHR36761">
    <property type="entry name" value="ORF03 PROTEIN"/>
    <property type="match status" value="1"/>
</dbReference>
<dbReference type="SUPFAM" id="SSF48452">
    <property type="entry name" value="TPR-like"/>
    <property type="match status" value="1"/>
</dbReference>
<keyword evidence="3" id="KW-0812">Transmembrane</keyword>
<dbReference type="PANTHER" id="PTHR36761:SF2">
    <property type="entry name" value="ORF03 PROTEIN"/>
    <property type="match status" value="1"/>
</dbReference>
<dbReference type="KEGG" id="hhg:XM38_018020"/>
<dbReference type="STRING" id="1641165.XM38_19835"/>
<feature type="transmembrane region" description="Helical" evidence="3">
    <location>
        <begin position="153"/>
        <end position="171"/>
    </location>
</feature>
<name>A0A1Z3HKN9_9CYAN</name>
<feature type="repeat" description="TPR" evidence="1">
    <location>
        <begin position="9"/>
        <end position="42"/>
    </location>
</feature>
<organism evidence="4 5">
    <name type="scientific">Halomicronema hongdechloris C2206</name>
    <dbReference type="NCBI Taxonomy" id="1641165"/>
    <lineage>
        <taxon>Bacteria</taxon>
        <taxon>Bacillati</taxon>
        <taxon>Cyanobacteriota</taxon>
        <taxon>Cyanophyceae</taxon>
        <taxon>Nodosilineales</taxon>
        <taxon>Nodosilineaceae</taxon>
        <taxon>Halomicronema</taxon>
    </lineage>
</organism>